<keyword evidence="2" id="KW-0004">4Fe-4S</keyword>
<dbReference type="GO" id="GO:0003824">
    <property type="term" value="F:catalytic activity"/>
    <property type="evidence" value="ECO:0007669"/>
    <property type="project" value="InterPro"/>
</dbReference>
<dbReference type="PANTHER" id="PTHR30544">
    <property type="entry name" value="23S RRNA METHYLTRANSFERASE"/>
    <property type="match status" value="1"/>
</dbReference>
<keyword evidence="3" id="KW-0949">S-adenosyl-L-methionine</keyword>
<dbReference type="InterPro" id="IPR007197">
    <property type="entry name" value="rSAM"/>
</dbReference>
<proteinExistence type="predicted"/>
<comment type="cofactor">
    <cofactor evidence="1">
        <name>[4Fe-4S] cluster</name>
        <dbReference type="ChEBI" id="CHEBI:49883"/>
    </cofactor>
</comment>
<comment type="caution">
    <text evidence="8">The sequence shown here is derived from an EMBL/GenBank/DDBJ whole genome shotgun (WGS) entry which is preliminary data.</text>
</comment>
<dbReference type="InterPro" id="IPR013785">
    <property type="entry name" value="Aldolase_TIM"/>
</dbReference>
<dbReference type="SUPFAM" id="SSF102114">
    <property type="entry name" value="Radical SAM enzymes"/>
    <property type="match status" value="1"/>
</dbReference>
<evidence type="ECO:0000256" key="5">
    <source>
        <dbReference type="ARBA" id="ARBA00023004"/>
    </source>
</evidence>
<dbReference type="AlphaFoldDB" id="X1K6X0"/>
<protein>
    <recommendedName>
        <fullName evidence="7">Radical SAM core domain-containing protein</fullName>
    </recommendedName>
</protein>
<organism evidence="8">
    <name type="scientific">marine sediment metagenome</name>
    <dbReference type="NCBI Taxonomy" id="412755"/>
    <lineage>
        <taxon>unclassified sequences</taxon>
        <taxon>metagenomes</taxon>
        <taxon>ecological metagenomes</taxon>
    </lineage>
</organism>
<dbReference type="InterPro" id="IPR040072">
    <property type="entry name" value="Methyltransferase_A"/>
</dbReference>
<dbReference type="EMBL" id="BARV01012129">
    <property type="protein sequence ID" value="GAI02323.1"/>
    <property type="molecule type" value="Genomic_DNA"/>
</dbReference>
<feature type="non-terminal residue" evidence="8">
    <location>
        <position position="1"/>
    </location>
</feature>
<dbReference type="Gene3D" id="3.20.20.70">
    <property type="entry name" value="Aldolase class I"/>
    <property type="match status" value="1"/>
</dbReference>
<sequence length="202" mass="23121">ARYLKKLKAKVSNVVFMGMGEPFLNYENVMEAIKILNDKEGFNLGARHFSISTVGILEGIQKLSEERLQINLAISLHAPYDKLRTKIIPINKKYPLEKVLRAVKDYIKKTNRRVMFEYIMIKDLNDSDECALKLAKLVKKIPLSFLNLISYNPTGVFQPSPPERIRKFKEILEKEGITVTQRYRFGLDIEAACGQLATKANS</sequence>
<name>X1K6X0_9ZZZZ</name>
<accession>X1K6X0</accession>
<evidence type="ECO:0000256" key="3">
    <source>
        <dbReference type="ARBA" id="ARBA00022691"/>
    </source>
</evidence>
<dbReference type="GO" id="GO:0046872">
    <property type="term" value="F:metal ion binding"/>
    <property type="evidence" value="ECO:0007669"/>
    <property type="project" value="UniProtKB-KW"/>
</dbReference>
<keyword evidence="6" id="KW-0411">Iron-sulfur</keyword>
<reference evidence="8" key="1">
    <citation type="journal article" date="2014" name="Front. Microbiol.">
        <title>High frequency of phylogenetically diverse reductive dehalogenase-homologous genes in deep subseafloor sedimentary metagenomes.</title>
        <authorList>
            <person name="Kawai M."/>
            <person name="Futagami T."/>
            <person name="Toyoda A."/>
            <person name="Takaki Y."/>
            <person name="Nishi S."/>
            <person name="Hori S."/>
            <person name="Arai W."/>
            <person name="Tsubouchi T."/>
            <person name="Morono Y."/>
            <person name="Uchiyama I."/>
            <person name="Ito T."/>
            <person name="Fujiyama A."/>
            <person name="Inagaki F."/>
            <person name="Takami H."/>
        </authorList>
    </citation>
    <scope>NUCLEOTIDE SEQUENCE</scope>
    <source>
        <strain evidence="8">Expedition CK06-06</strain>
    </source>
</reference>
<evidence type="ECO:0000259" key="7">
    <source>
        <dbReference type="PROSITE" id="PS51918"/>
    </source>
</evidence>
<gene>
    <name evidence="8" type="ORF">S06H3_22626</name>
</gene>
<dbReference type="GO" id="GO:0051539">
    <property type="term" value="F:4 iron, 4 sulfur cluster binding"/>
    <property type="evidence" value="ECO:0007669"/>
    <property type="project" value="UniProtKB-KW"/>
</dbReference>
<evidence type="ECO:0000313" key="8">
    <source>
        <dbReference type="EMBL" id="GAI02323.1"/>
    </source>
</evidence>
<dbReference type="PANTHER" id="PTHR30544:SF5">
    <property type="entry name" value="RADICAL SAM CORE DOMAIN-CONTAINING PROTEIN"/>
    <property type="match status" value="1"/>
</dbReference>
<dbReference type="GO" id="GO:0030488">
    <property type="term" value="P:tRNA methylation"/>
    <property type="evidence" value="ECO:0007669"/>
    <property type="project" value="TreeGrafter"/>
</dbReference>
<evidence type="ECO:0000256" key="2">
    <source>
        <dbReference type="ARBA" id="ARBA00022485"/>
    </source>
</evidence>
<dbReference type="CDD" id="cd01335">
    <property type="entry name" value="Radical_SAM"/>
    <property type="match status" value="1"/>
</dbReference>
<evidence type="ECO:0000256" key="4">
    <source>
        <dbReference type="ARBA" id="ARBA00022723"/>
    </source>
</evidence>
<keyword evidence="5" id="KW-0408">Iron</keyword>
<evidence type="ECO:0000256" key="1">
    <source>
        <dbReference type="ARBA" id="ARBA00001966"/>
    </source>
</evidence>
<feature type="domain" description="Radical SAM core" evidence="7">
    <location>
        <begin position="1"/>
        <end position="188"/>
    </location>
</feature>
<dbReference type="PROSITE" id="PS51918">
    <property type="entry name" value="RADICAL_SAM"/>
    <property type="match status" value="1"/>
</dbReference>
<dbReference type="InterPro" id="IPR058240">
    <property type="entry name" value="rSAM_sf"/>
</dbReference>
<dbReference type="Pfam" id="PF04055">
    <property type="entry name" value="Radical_SAM"/>
    <property type="match status" value="1"/>
</dbReference>
<dbReference type="GO" id="GO:0070475">
    <property type="term" value="P:rRNA base methylation"/>
    <property type="evidence" value="ECO:0007669"/>
    <property type="project" value="TreeGrafter"/>
</dbReference>
<evidence type="ECO:0000256" key="6">
    <source>
        <dbReference type="ARBA" id="ARBA00023014"/>
    </source>
</evidence>
<keyword evidence="4" id="KW-0479">Metal-binding</keyword>